<evidence type="ECO:0000256" key="2">
    <source>
        <dbReference type="SAM" id="Phobius"/>
    </source>
</evidence>
<feature type="transmembrane region" description="Helical" evidence="2">
    <location>
        <begin position="136"/>
        <end position="156"/>
    </location>
</feature>
<dbReference type="Proteomes" id="UP001295423">
    <property type="component" value="Unassembled WGS sequence"/>
</dbReference>
<protein>
    <recommendedName>
        <fullName evidence="3">Enoyl reductase (ER) domain-containing protein</fullName>
    </recommendedName>
</protein>
<evidence type="ECO:0000256" key="1">
    <source>
        <dbReference type="ARBA" id="ARBA00023002"/>
    </source>
</evidence>
<keyword evidence="2" id="KW-1133">Transmembrane helix</keyword>
<dbReference type="SUPFAM" id="SSF51735">
    <property type="entry name" value="NAD(P)-binding Rossmann-fold domains"/>
    <property type="match status" value="1"/>
</dbReference>
<evidence type="ECO:0000313" key="5">
    <source>
        <dbReference type="Proteomes" id="UP001295423"/>
    </source>
</evidence>
<dbReference type="InterPro" id="IPR041694">
    <property type="entry name" value="ADH_N_2"/>
</dbReference>
<dbReference type="InterPro" id="IPR013149">
    <property type="entry name" value="ADH-like_C"/>
</dbReference>
<dbReference type="InterPro" id="IPR020843">
    <property type="entry name" value="ER"/>
</dbReference>
<keyword evidence="5" id="KW-1185">Reference proteome</keyword>
<dbReference type="PANTHER" id="PTHR43205:SF7">
    <property type="entry name" value="PROSTAGLANDIN REDUCTASE 1"/>
    <property type="match status" value="1"/>
</dbReference>
<evidence type="ECO:0000313" key="4">
    <source>
        <dbReference type="EMBL" id="CAJ1948009.1"/>
    </source>
</evidence>
<dbReference type="GO" id="GO:0016628">
    <property type="term" value="F:oxidoreductase activity, acting on the CH-CH group of donors, NAD or NADP as acceptor"/>
    <property type="evidence" value="ECO:0007669"/>
    <property type="project" value="InterPro"/>
</dbReference>
<sequence>MSEGVSSKTDTVTNTKWILKRRPQGAFDPEKDAGMVSEEMHMATSCGDDEIVIEVDTLSVDAFIRTMLDEEAYHGAIDLGKTIPALGYGKVVYSGKNANKKVGSTVQCMMGAQRFATVKASDAFPKMDLPRMSSTASLGLLGVTTGFTAYAGIFYVCKPPKKGDTVVITAAAGAVGSVAVQLAKSTGARVIGIAGGPRKNQYLIDDLQLDGSVDYKDSTKTVAQQLEETCPNGIDFIYDNVGGQILDDMLLKINPNARVVICGAVSQYNSGKLNKGLVQGPSNYLKLAERGATMKGFNVMQYLHKLPFMLFGMFWLNLRGKVTMNEHIETGIESFPKALNHLFTGASIGKCLVAVKSGNTTADKKKD</sequence>
<dbReference type="Pfam" id="PF16884">
    <property type="entry name" value="ADH_N_2"/>
    <property type="match status" value="1"/>
</dbReference>
<accession>A0AAD2FPF9</accession>
<proteinExistence type="predicted"/>
<organism evidence="4 5">
    <name type="scientific">Cylindrotheca closterium</name>
    <dbReference type="NCBI Taxonomy" id="2856"/>
    <lineage>
        <taxon>Eukaryota</taxon>
        <taxon>Sar</taxon>
        <taxon>Stramenopiles</taxon>
        <taxon>Ochrophyta</taxon>
        <taxon>Bacillariophyta</taxon>
        <taxon>Bacillariophyceae</taxon>
        <taxon>Bacillariophycidae</taxon>
        <taxon>Bacillariales</taxon>
        <taxon>Bacillariaceae</taxon>
        <taxon>Cylindrotheca</taxon>
    </lineage>
</organism>
<dbReference type="Pfam" id="PF00107">
    <property type="entry name" value="ADH_zinc_N"/>
    <property type="match status" value="1"/>
</dbReference>
<comment type="caution">
    <text evidence="4">The sequence shown here is derived from an EMBL/GenBank/DDBJ whole genome shotgun (WGS) entry which is preliminary data.</text>
</comment>
<dbReference type="InterPro" id="IPR036291">
    <property type="entry name" value="NAD(P)-bd_dom_sf"/>
</dbReference>
<dbReference type="EMBL" id="CAKOGP040001736">
    <property type="protein sequence ID" value="CAJ1948009.1"/>
    <property type="molecule type" value="Genomic_DNA"/>
</dbReference>
<keyword evidence="2" id="KW-0472">Membrane</keyword>
<dbReference type="Gene3D" id="3.40.50.720">
    <property type="entry name" value="NAD(P)-binding Rossmann-like Domain"/>
    <property type="match status" value="1"/>
</dbReference>
<dbReference type="InterPro" id="IPR011032">
    <property type="entry name" value="GroES-like_sf"/>
</dbReference>
<name>A0AAD2FPF9_9STRA</name>
<dbReference type="SUPFAM" id="SSF50129">
    <property type="entry name" value="GroES-like"/>
    <property type="match status" value="1"/>
</dbReference>
<dbReference type="Gene3D" id="3.90.180.10">
    <property type="entry name" value="Medium-chain alcohol dehydrogenases, catalytic domain"/>
    <property type="match status" value="1"/>
</dbReference>
<keyword evidence="2" id="KW-0812">Transmembrane</keyword>
<evidence type="ECO:0000259" key="3">
    <source>
        <dbReference type="SMART" id="SM00829"/>
    </source>
</evidence>
<feature type="domain" description="Enoyl reductase (ER)" evidence="3">
    <location>
        <begin position="34"/>
        <end position="353"/>
    </location>
</feature>
<reference evidence="4" key="1">
    <citation type="submission" date="2023-08" db="EMBL/GenBank/DDBJ databases">
        <authorList>
            <person name="Audoor S."/>
            <person name="Bilcke G."/>
        </authorList>
    </citation>
    <scope>NUCLEOTIDE SEQUENCE</scope>
</reference>
<dbReference type="PANTHER" id="PTHR43205">
    <property type="entry name" value="PROSTAGLANDIN REDUCTASE"/>
    <property type="match status" value="1"/>
</dbReference>
<dbReference type="FunFam" id="3.40.50.720:FF:000121">
    <property type="entry name" value="Prostaglandin reductase 2"/>
    <property type="match status" value="1"/>
</dbReference>
<gene>
    <name evidence="4" type="ORF">CYCCA115_LOCUS11419</name>
</gene>
<dbReference type="AlphaFoldDB" id="A0AAD2FPF9"/>
<dbReference type="CDD" id="cd05288">
    <property type="entry name" value="PGDH"/>
    <property type="match status" value="1"/>
</dbReference>
<dbReference type="InterPro" id="IPR045010">
    <property type="entry name" value="MDR_fam"/>
</dbReference>
<dbReference type="SMART" id="SM00829">
    <property type="entry name" value="PKS_ER"/>
    <property type="match status" value="1"/>
</dbReference>
<keyword evidence="1" id="KW-0560">Oxidoreductase</keyword>